<gene>
    <name evidence="1" type="ORF">B0H16DRAFT_1264079</name>
</gene>
<proteinExistence type="predicted"/>
<evidence type="ECO:0000313" key="2">
    <source>
        <dbReference type="Proteomes" id="UP001215598"/>
    </source>
</evidence>
<keyword evidence="2" id="KW-1185">Reference proteome</keyword>
<organism evidence="1 2">
    <name type="scientific">Mycena metata</name>
    <dbReference type="NCBI Taxonomy" id="1033252"/>
    <lineage>
        <taxon>Eukaryota</taxon>
        <taxon>Fungi</taxon>
        <taxon>Dikarya</taxon>
        <taxon>Basidiomycota</taxon>
        <taxon>Agaricomycotina</taxon>
        <taxon>Agaricomycetes</taxon>
        <taxon>Agaricomycetidae</taxon>
        <taxon>Agaricales</taxon>
        <taxon>Marasmiineae</taxon>
        <taxon>Mycenaceae</taxon>
        <taxon>Mycena</taxon>
    </lineage>
</organism>
<comment type="caution">
    <text evidence="1">The sequence shown here is derived from an EMBL/GenBank/DDBJ whole genome shotgun (WGS) entry which is preliminary data.</text>
</comment>
<dbReference type="Proteomes" id="UP001215598">
    <property type="component" value="Unassembled WGS sequence"/>
</dbReference>
<sequence length="51" mass="5900">GLSVGRLRVIFRLPPEDYGQYPEPLAHIDWYKPLKAPVPNIRMHEVSLSSR</sequence>
<evidence type="ECO:0000313" key="1">
    <source>
        <dbReference type="EMBL" id="KAJ7759507.1"/>
    </source>
</evidence>
<accession>A0AAD7NG38</accession>
<dbReference type="EMBL" id="JARKIB010000039">
    <property type="protein sequence ID" value="KAJ7759507.1"/>
    <property type="molecule type" value="Genomic_DNA"/>
</dbReference>
<dbReference type="AlphaFoldDB" id="A0AAD7NG38"/>
<feature type="non-terminal residue" evidence="1">
    <location>
        <position position="51"/>
    </location>
</feature>
<name>A0AAD7NG38_9AGAR</name>
<feature type="non-terminal residue" evidence="1">
    <location>
        <position position="1"/>
    </location>
</feature>
<protein>
    <submittedName>
        <fullName evidence="1">Uncharacterized protein</fullName>
    </submittedName>
</protein>
<reference evidence="1" key="1">
    <citation type="submission" date="2023-03" db="EMBL/GenBank/DDBJ databases">
        <title>Massive genome expansion in bonnet fungi (Mycena s.s.) driven by repeated elements and novel gene families across ecological guilds.</title>
        <authorList>
            <consortium name="Lawrence Berkeley National Laboratory"/>
            <person name="Harder C.B."/>
            <person name="Miyauchi S."/>
            <person name="Viragh M."/>
            <person name="Kuo A."/>
            <person name="Thoen E."/>
            <person name="Andreopoulos B."/>
            <person name="Lu D."/>
            <person name="Skrede I."/>
            <person name="Drula E."/>
            <person name="Henrissat B."/>
            <person name="Morin E."/>
            <person name="Kohler A."/>
            <person name="Barry K."/>
            <person name="LaButti K."/>
            <person name="Morin E."/>
            <person name="Salamov A."/>
            <person name="Lipzen A."/>
            <person name="Mereny Z."/>
            <person name="Hegedus B."/>
            <person name="Baldrian P."/>
            <person name="Stursova M."/>
            <person name="Weitz H."/>
            <person name="Taylor A."/>
            <person name="Grigoriev I.V."/>
            <person name="Nagy L.G."/>
            <person name="Martin F."/>
            <person name="Kauserud H."/>
        </authorList>
    </citation>
    <scope>NUCLEOTIDE SEQUENCE</scope>
    <source>
        <strain evidence="1">CBHHK182m</strain>
    </source>
</reference>